<dbReference type="InterPro" id="IPR038765">
    <property type="entry name" value="Papain-like_cys_pep_sf"/>
</dbReference>
<dbReference type="InterPro" id="IPR003653">
    <property type="entry name" value="Peptidase_C48_C"/>
</dbReference>
<reference evidence="8 9" key="1">
    <citation type="journal article" date="2020" name="BMC Genomics">
        <title>Intraspecific diversification of the crop wild relative Brassica cretica Lam. using demographic model selection.</title>
        <authorList>
            <person name="Kioukis A."/>
            <person name="Michalopoulou V.A."/>
            <person name="Briers L."/>
            <person name="Pirintsos S."/>
            <person name="Studholme D.J."/>
            <person name="Pavlidis P."/>
            <person name="Sarris P.F."/>
        </authorList>
    </citation>
    <scope>NUCLEOTIDE SEQUENCE [LARGE SCALE GENOMIC DNA]</scope>
    <source>
        <strain evidence="9">cv. PFS-1207/04</strain>
    </source>
</reference>
<keyword evidence="6" id="KW-0812">Transmembrane</keyword>
<evidence type="ECO:0000313" key="9">
    <source>
        <dbReference type="Proteomes" id="UP000266723"/>
    </source>
</evidence>
<keyword evidence="2" id="KW-0645">Protease</keyword>
<evidence type="ECO:0000313" key="8">
    <source>
        <dbReference type="EMBL" id="KAF3578986.1"/>
    </source>
</evidence>
<dbReference type="PANTHER" id="PTHR12606">
    <property type="entry name" value="SENTRIN/SUMO-SPECIFIC PROTEASE"/>
    <property type="match status" value="1"/>
</dbReference>
<dbReference type="SUPFAM" id="SSF54001">
    <property type="entry name" value="Cysteine proteinases"/>
    <property type="match status" value="2"/>
</dbReference>
<dbReference type="Pfam" id="PF02902">
    <property type="entry name" value="Peptidase_C48"/>
    <property type="match status" value="2"/>
</dbReference>
<feature type="domain" description="Ubiquitin-like protease family profile" evidence="7">
    <location>
        <begin position="175"/>
        <end position="386"/>
    </location>
</feature>
<feature type="transmembrane region" description="Helical" evidence="6">
    <location>
        <begin position="293"/>
        <end position="313"/>
    </location>
</feature>
<accession>A0ABQ7DNT1</accession>
<feature type="transmembrane region" description="Helical" evidence="6">
    <location>
        <begin position="250"/>
        <end position="273"/>
    </location>
</feature>
<dbReference type="EMBL" id="QGKV02000649">
    <property type="protein sequence ID" value="KAF3578986.1"/>
    <property type="molecule type" value="Genomic_DNA"/>
</dbReference>
<protein>
    <recommendedName>
        <fullName evidence="7">Ubiquitin-like protease family profile domain-containing protein</fullName>
    </recommendedName>
</protein>
<keyword evidence="3" id="KW-0378">Hydrolase</keyword>
<evidence type="ECO:0000259" key="7">
    <source>
        <dbReference type="PROSITE" id="PS50600"/>
    </source>
</evidence>
<keyword evidence="6" id="KW-0472">Membrane</keyword>
<dbReference type="Proteomes" id="UP000266723">
    <property type="component" value="Unassembled WGS sequence"/>
</dbReference>
<organism evidence="8 9">
    <name type="scientific">Brassica cretica</name>
    <name type="common">Mustard</name>
    <dbReference type="NCBI Taxonomy" id="69181"/>
    <lineage>
        <taxon>Eukaryota</taxon>
        <taxon>Viridiplantae</taxon>
        <taxon>Streptophyta</taxon>
        <taxon>Embryophyta</taxon>
        <taxon>Tracheophyta</taxon>
        <taxon>Spermatophyta</taxon>
        <taxon>Magnoliopsida</taxon>
        <taxon>eudicotyledons</taxon>
        <taxon>Gunneridae</taxon>
        <taxon>Pentapetalae</taxon>
        <taxon>rosids</taxon>
        <taxon>malvids</taxon>
        <taxon>Brassicales</taxon>
        <taxon>Brassicaceae</taxon>
        <taxon>Brassiceae</taxon>
        <taxon>Brassica</taxon>
    </lineage>
</organism>
<dbReference type="Gene3D" id="3.40.395.10">
    <property type="entry name" value="Adenoviral Proteinase, Chain A"/>
    <property type="match status" value="2"/>
</dbReference>
<evidence type="ECO:0000256" key="6">
    <source>
        <dbReference type="SAM" id="Phobius"/>
    </source>
</evidence>
<comment type="similarity">
    <text evidence="1">Belongs to the peptidase C48 family.</text>
</comment>
<gene>
    <name evidence="8" type="ORF">DY000_02033318</name>
</gene>
<dbReference type="PANTHER" id="PTHR12606:SF111">
    <property type="entry name" value="GENOME ASSEMBLY, CHROMOSOME: A04"/>
    <property type="match status" value="1"/>
</dbReference>
<evidence type="ECO:0000256" key="1">
    <source>
        <dbReference type="ARBA" id="ARBA00005234"/>
    </source>
</evidence>
<keyword evidence="4" id="KW-0788">Thiol protease</keyword>
<proteinExistence type="inferred from homology"/>
<name>A0ABQ7DNT1_BRACR</name>
<evidence type="ECO:0000256" key="2">
    <source>
        <dbReference type="ARBA" id="ARBA00022670"/>
    </source>
</evidence>
<feature type="region of interest" description="Disordered" evidence="5">
    <location>
        <begin position="1"/>
        <end position="33"/>
    </location>
</feature>
<dbReference type="PROSITE" id="PS50600">
    <property type="entry name" value="ULP_PROTEASE"/>
    <property type="match status" value="1"/>
</dbReference>
<evidence type="ECO:0000256" key="5">
    <source>
        <dbReference type="SAM" id="MobiDB-lite"/>
    </source>
</evidence>
<evidence type="ECO:0000256" key="3">
    <source>
        <dbReference type="ARBA" id="ARBA00022801"/>
    </source>
</evidence>
<comment type="caution">
    <text evidence="8">The sequence shown here is derived from an EMBL/GenBank/DDBJ whole genome shotgun (WGS) entry which is preliminary data.</text>
</comment>
<feature type="compositionally biased region" description="Basic residues" evidence="5">
    <location>
        <begin position="1"/>
        <end position="11"/>
    </location>
</feature>
<evidence type="ECO:0000256" key="4">
    <source>
        <dbReference type="ARBA" id="ARBA00022807"/>
    </source>
</evidence>
<sequence length="416" mass="48581">MAYAATKRKRGQDRFSDKPASSSDSTIPPRLSRHKVREFHARCRGFLRFRSLVRRNKTTKPTSNLFGYKFDSSKPVHEVIDLVDEDSSIEQAAQVVEDDKVEKEYSSPCRARNDEKGSYLRVPLIRRSPRLKKKRAEVSRELFLPLKEEEDAQVKSAFSVRNRMKVLVLHKNSGIEIRGETLQCLKPCAWLNDDVVINLYLELLKERETRDPQKYFKCHFFNTFFYVKLTRPSYNYKAVRRWTRHKRLGYNLIDCDIIFVPIHGIVHWTLAVINKRECKFMYLDSLNGSDPTILTAVIFVPIHGIVHWTLAVINKRECKFMYLDSLNGSDPTILTAVAKYFVDEVKDKNGKTIDISSWGMEYVKDLPLQQNGYDCGLFMLKYIDFYSRGLGLKFSQTNMPYFRVRTAKEILRLQAD</sequence>
<keyword evidence="9" id="KW-1185">Reference proteome</keyword>
<keyword evidence="6" id="KW-1133">Transmembrane helix</keyword>